<feature type="region of interest" description="Disordered" evidence="2">
    <location>
        <begin position="135"/>
        <end position="166"/>
    </location>
</feature>
<keyword evidence="1" id="KW-0175">Coiled coil</keyword>
<evidence type="ECO:0000313" key="4">
    <source>
        <dbReference type="EMBL" id="CAD9011420.1"/>
    </source>
</evidence>
<name>A0A7S1IGE9_9EUGL</name>
<evidence type="ECO:0000256" key="2">
    <source>
        <dbReference type="SAM" id="MobiDB-lite"/>
    </source>
</evidence>
<accession>A0A7S1IGE9</accession>
<evidence type="ECO:0000256" key="1">
    <source>
        <dbReference type="SAM" id="Coils"/>
    </source>
</evidence>
<gene>
    <name evidence="4" type="ORF">EGYM00392_LOCUS22520</name>
</gene>
<dbReference type="InterPro" id="IPR056284">
    <property type="entry name" value="AIR9-like_A9"/>
</dbReference>
<proteinExistence type="predicted"/>
<reference evidence="4" key="1">
    <citation type="submission" date="2021-01" db="EMBL/GenBank/DDBJ databases">
        <authorList>
            <person name="Corre E."/>
            <person name="Pelletier E."/>
            <person name="Niang G."/>
            <person name="Scheremetjew M."/>
            <person name="Finn R."/>
            <person name="Kale V."/>
            <person name="Holt S."/>
            <person name="Cochrane G."/>
            <person name="Meng A."/>
            <person name="Brown T."/>
            <person name="Cohen L."/>
        </authorList>
    </citation>
    <scope>NUCLEOTIDE SEQUENCE</scope>
    <source>
        <strain evidence="4">NIES-381</strain>
    </source>
</reference>
<evidence type="ECO:0000259" key="3">
    <source>
        <dbReference type="Pfam" id="PF23197"/>
    </source>
</evidence>
<feature type="coiled-coil region" evidence="1">
    <location>
        <begin position="50"/>
        <end position="77"/>
    </location>
</feature>
<feature type="compositionally biased region" description="Polar residues" evidence="2">
    <location>
        <begin position="150"/>
        <end position="159"/>
    </location>
</feature>
<dbReference type="AlphaFoldDB" id="A0A7S1IGE9"/>
<feature type="domain" description="AIR9-like A9" evidence="3">
    <location>
        <begin position="289"/>
        <end position="375"/>
    </location>
</feature>
<organism evidence="4">
    <name type="scientific">Eutreptiella gymnastica</name>
    <dbReference type="NCBI Taxonomy" id="73025"/>
    <lineage>
        <taxon>Eukaryota</taxon>
        <taxon>Discoba</taxon>
        <taxon>Euglenozoa</taxon>
        <taxon>Euglenida</taxon>
        <taxon>Spirocuta</taxon>
        <taxon>Euglenophyceae</taxon>
        <taxon>Eutreptiales</taxon>
        <taxon>Eutreptiaceae</taxon>
        <taxon>Eutreptiella</taxon>
    </lineage>
</organism>
<protein>
    <recommendedName>
        <fullName evidence="3">AIR9-like A9 domain-containing protein</fullName>
    </recommendedName>
</protein>
<dbReference type="EMBL" id="HBGA01060805">
    <property type="protein sequence ID" value="CAD9011420.1"/>
    <property type="molecule type" value="Transcribed_RNA"/>
</dbReference>
<dbReference type="Pfam" id="PF23197">
    <property type="entry name" value="IG_AIR9"/>
    <property type="match status" value="1"/>
</dbReference>
<sequence>MAEGTDEFIKENEELQGVLARRNQTIAALQSGDRAHDGLLAIIADVEAQLTARGREKNELDNQCQRLEQELVKARAESQPAITTPAVPSAPAAAAADSTFAMQAGTLGGGRQTPNPTQPNDVLVSLLEQFTSSTPFAPTLIDSDDEDDPTQTLNTSFTPADTGATPEGLRAIAELEDDLSEDSPSEDSPSRKAPQVRWISWRTSDVGHSYNLWLRVLEEVQSSTNVSYHTTMKDVANFLNCEHNRLEDLESVAARSPTKSPRLADDDCFHINSPETLARVKTDLTWPRVEDVVIRGRLLVDNLVTAHAEYRGGTEGNSRLTWYRIWKDEKMGQEFSEVVCRHKNAYKLQQQDIGCAILFEYVPVRRDGAVGPSVICRSPTTVMPGVPTATSPRIEGECFVLRSLWVSYKYRGASEEGPSVIRWFKSVDGYVFYEINKPRGNSSDSNSTLYLSADLTHHYIRVLIVPIGVDGTRGKPVYSKLVYVNVDDQTDEVIRDMVLKGEVTFTAHVPFQNTYSNPGQTSYLHMDGKKLRVYKSFPGGDKGGELLFGLPWNTHMQMMCHPLYANKVILQEVRKGKVTRVTLSVDSTSERDLVILAFRTFACLGQSNVLSLVLGDASKDWRKGRWKSLSPTRRAQILDKQAALPGPTFPKYQPGHRPGSNDTFLHRMEEVFIEMELELISSTKGTRKPHAHKLPFAVGAETTQS</sequence>